<sequence>MRHARRVDESAAPDRLAEVLRIASRGADPGLTTGLVDAAHADPEGTALGDVAKSALAAGVEREDILRACEAARLEIRTAAGSSREYDDPAEDRVLDLMDRLSGWCHPSSRL</sequence>
<name>R1GH60_9PSEU</name>
<dbReference type="AlphaFoldDB" id="R1GH60"/>
<evidence type="ECO:0000313" key="1">
    <source>
        <dbReference type="EMBL" id="EOD70592.1"/>
    </source>
</evidence>
<gene>
    <name evidence="1" type="ORF">H480_00315</name>
</gene>
<comment type="caution">
    <text evidence="1">The sequence shown here is derived from an EMBL/GenBank/DDBJ whole genome shotgun (WGS) entry which is preliminary data.</text>
</comment>
<evidence type="ECO:0000313" key="2">
    <source>
        <dbReference type="Proteomes" id="UP000014139"/>
    </source>
</evidence>
<protein>
    <submittedName>
        <fullName evidence="1">Uncharacterized protein</fullName>
    </submittedName>
</protein>
<accession>R1GH60</accession>
<dbReference type="Proteomes" id="UP000014139">
    <property type="component" value="Unassembled WGS sequence"/>
</dbReference>
<proteinExistence type="predicted"/>
<keyword evidence="2" id="KW-1185">Reference proteome</keyword>
<organism evidence="1 2">
    <name type="scientific">Amycolatopsis vancoresmycina DSM 44592</name>
    <dbReference type="NCBI Taxonomy" id="1292037"/>
    <lineage>
        <taxon>Bacteria</taxon>
        <taxon>Bacillati</taxon>
        <taxon>Actinomycetota</taxon>
        <taxon>Actinomycetes</taxon>
        <taxon>Pseudonocardiales</taxon>
        <taxon>Pseudonocardiaceae</taxon>
        <taxon>Amycolatopsis</taxon>
    </lineage>
</organism>
<dbReference type="OrthoDB" id="5144570at2"/>
<dbReference type="EMBL" id="AOUO01000004">
    <property type="protein sequence ID" value="EOD70592.1"/>
    <property type="molecule type" value="Genomic_DNA"/>
</dbReference>
<reference evidence="1 2" key="1">
    <citation type="submission" date="2013-02" db="EMBL/GenBank/DDBJ databases">
        <title>Draft genome sequence of Amycolatopsis vancoresmycina strain DSM 44592T.</title>
        <authorList>
            <person name="Kumar S."/>
            <person name="Kaur N."/>
            <person name="Kaur C."/>
            <person name="Raghava G.P.S."/>
            <person name="Mayilraj S."/>
        </authorList>
    </citation>
    <scope>NUCLEOTIDE SEQUENCE [LARGE SCALE GENOMIC DNA]</scope>
    <source>
        <strain evidence="1 2">DSM 44592</strain>
    </source>
</reference>